<accession>A0A813E8Z7</accession>
<evidence type="ECO:0000313" key="2">
    <source>
        <dbReference type="EMBL" id="CAE8595412.1"/>
    </source>
</evidence>
<organism evidence="2 3">
    <name type="scientific">Polarella glacialis</name>
    <name type="common">Dinoflagellate</name>
    <dbReference type="NCBI Taxonomy" id="89957"/>
    <lineage>
        <taxon>Eukaryota</taxon>
        <taxon>Sar</taxon>
        <taxon>Alveolata</taxon>
        <taxon>Dinophyceae</taxon>
        <taxon>Suessiales</taxon>
        <taxon>Suessiaceae</taxon>
        <taxon>Polarella</taxon>
    </lineage>
</organism>
<keyword evidence="3" id="KW-1185">Reference proteome</keyword>
<sequence length="99" mass="10395">MALKGATWNGLDKPPLHRGNRTSPPRRAQAAGGQRRECEAAGHHVCTLPFVVVFKTAFLLTLPSLTGAFRLSLVRLLPEAAGAAATPLQPGHRPAGLGP</sequence>
<protein>
    <submittedName>
        <fullName evidence="2">Uncharacterized protein</fullName>
    </submittedName>
</protein>
<gene>
    <name evidence="2" type="ORF">PGLA1383_LOCUS13924</name>
</gene>
<dbReference type="Proteomes" id="UP000654075">
    <property type="component" value="Unassembled WGS sequence"/>
</dbReference>
<reference evidence="2" key="1">
    <citation type="submission" date="2021-02" db="EMBL/GenBank/DDBJ databases">
        <authorList>
            <person name="Dougan E. K."/>
            <person name="Rhodes N."/>
            <person name="Thang M."/>
            <person name="Chan C."/>
        </authorList>
    </citation>
    <scope>NUCLEOTIDE SEQUENCE</scope>
</reference>
<evidence type="ECO:0000256" key="1">
    <source>
        <dbReference type="SAM" id="MobiDB-lite"/>
    </source>
</evidence>
<dbReference type="EMBL" id="CAJNNV010007822">
    <property type="protein sequence ID" value="CAE8595412.1"/>
    <property type="molecule type" value="Genomic_DNA"/>
</dbReference>
<comment type="caution">
    <text evidence="2">The sequence shown here is derived from an EMBL/GenBank/DDBJ whole genome shotgun (WGS) entry which is preliminary data.</text>
</comment>
<dbReference type="AlphaFoldDB" id="A0A813E8Z7"/>
<evidence type="ECO:0000313" key="3">
    <source>
        <dbReference type="Proteomes" id="UP000654075"/>
    </source>
</evidence>
<name>A0A813E8Z7_POLGL</name>
<proteinExistence type="predicted"/>
<feature type="region of interest" description="Disordered" evidence="1">
    <location>
        <begin position="1"/>
        <end position="35"/>
    </location>
</feature>